<reference evidence="2" key="1">
    <citation type="journal article" date="2023" name="Insect Mol. Biol.">
        <title>Genome sequencing provides insights into the evolution of gene families encoding plant cell wall-degrading enzymes in longhorned beetles.</title>
        <authorList>
            <person name="Shin N.R."/>
            <person name="Okamura Y."/>
            <person name="Kirsch R."/>
            <person name="Pauchet Y."/>
        </authorList>
    </citation>
    <scope>NUCLEOTIDE SEQUENCE</scope>
    <source>
        <strain evidence="2">RBIC_L_NR</strain>
    </source>
</reference>
<name>A0AAV8ZQ99_9CUCU</name>
<evidence type="ECO:0000256" key="1">
    <source>
        <dbReference type="SAM" id="SignalP"/>
    </source>
</evidence>
<evidence type="ECO:0000313" key="2">
    <source>
        <dbReference type="EMBL" id="KAJ8968017.1"/>
    </source>
</evidence>
<organism evidence="2 3">
    <name type="scientific">Rhamnusium bicolor</name>
    <dbReference type="NCBI Taxonomy" id="1586634"/>
    <lineage>
        <taxon>Eukaryota</taxon>
        <taxon>Metazoa</taxon>
        <taxon>Ecdysozoa</taxon>
        <taxon>Arthropoda</taxon>
        <taxon>Hexapoda</taxon>
        <taxon>Insecta</taxon>
        <taxon>Pterygota</taxon>
        <taxon>Neoptera</taxon>
        <taxon>Endopterygota</taxon>
        <taxon>Coleoptera</taxon>
        <taxon>Polyphaga</taxon>
        <taxon>Cucujiformia</taxon>
        <taxon>Chrysomeloidea</taxon>
        <taxon>Cerambycidae</taxon>
        <taxon>Lepturinae</taxon>
        <taxon>Rhagiini</taxon>
        <taxon>Rhamnusium</taxon>
    </lineage>
</organism>
<evidence type="ECO:0000313" key="3">
    <source>
        <dbReference type="Proteomes" id="UP001162156"/>
    </source>
</evidence>
<dbReference type="Proteomes" id="UP001162156">
    <property type="component" value="Unassembled WGS sequence"/>
</dbReference>
<dbReference type="AlphaFoldDB" id="A0AAV8ZQ99"/>
<keyword evidence="3" id="KW-1185">Reference proteome</keyword>
<accession>A0AAV8ZQ99</accession>
<feature type="chain" id="PRO_5043619925" evidence="1">
    <location>
        <begin position="26"/>
        <end position="256"/>
    </location>
</feature>
<keyword evidence="1" id="KW-0732">Signal</keyword>
<sequence length="256" mass="28571">MNANLISSAFVLCFCVLLGQLNSSAIPMWEFLSKQEKMSFLYSLFANQVDSFCESSTLKNCNRQLLKYGLNTLKGMPEEVLDGMDPYQRGANNIIWESLMEGHSLAYTTPKPSGSTTTPKPNSYDDDEFFGDEYYGDFGSQTAASAKIDNVYRIPPPKGFIVQLESGSSQYATYPHNVAAFLNAFDGPVIDKGAYNRFQAQYYPTSTTEKVYDAPLTGPVVVKVYPDGTPVDEKMPVHHDEDLRQYKLAKVKIPNL</sequence>
<gene>
    <name evidence="2" type="ORF">NQ314_002521</name>
</gene>
<proteinExistence type="predicted"/>
<protein>
    <submittedName>
        <fullName evidence="2">Uncharacterized protein</fullName>
    </submittedName>
</protein>
<dbReference type="EMBL" id="JANEYF010000778">
    <property type="protein sequence ID" value="KAJ8968017.1"/>
    <property type="molecule type" value="Genomic_DNA"/>
</dbReference>
<feature type="signal peptide" evidence="1">
    <location>
        <begin position="1"/>
        <end position="25"/>
    </location>
</feature>
<comment type="caution">
    <text evidence="2">The sequence shown here is derived from an EMBL/GenBank/DDBJ whole genome shotgun (WGS) entry which is preliminary data.</text>
</comment>